<keyword evidence="1" id="KW-0812">Transmembrane</keyword>
<evidence type="ECO:0000256" key="1">
    <source>
        <dbReference type="SAM" id="Phobius"/>
    </source>
</evidence>
<keyword evidence="1" id="KW-0472">Membrane</keyword>
<reference evidence="2" key="1">
    <citation type="journal article" date="2019" name="Mol. Phylogenet. Evol.">
        <title>Morphological evolution and classification of the red algal order Ceramiales inferred using plastid phylogenomics.</title>
        <authorList>
            <person name="Diaz-Tapia P."/>
            <person name="Pasella M.M."/>
            <person name="Verbruggen H."/>
            <person name="Maggs C.A."/>
        </authorList>
    </citation>
    <scope>NUCLEOTIDE SEQUENCE</scope>
    <source>
        <strain evidence="2">PD2950_5</strain>
    </source>
</reference>
<evidence type="ECO:0000313" key="2">
    <source>
        <dbReference type="EMBL" id="QCI06598.1"/>
    </source>
</evidence>
<reference evidence="2" key="2">
    <citation type="submission" date="2019-04" db="EMBL/GenBank/DDBJ databases">
        <authorList>
            <person name="Pasella M."/>
        </authorList>
    </citation>
    <scope>NUCLEOTIDE SEQUENCE</scope>
    <source>
        <strain evidence="2">PD2950_5</strain>
    </source>
</reference>
<proteinExistence type="predicted"/>
<geneLocation type="plastid" evidence="2"/>
<name>A0A4D6WVI7_9FLOR</name>
<dbReference type="AlphaFoldDB" id="A0A4D6WVI7"/>
<protein>
    <submittedName>
        <fullName evidence="2">Preprotein-translocase subunit g</fullName>
    </submittedName>
</protein>
<accession>A0A4D6WVI7</accession>
<sequence>MIKFFLYIVSFLIILLILMNSPSINNLNNFMNRNKLLSFSSNQIFIQKIIGITIFIFFLLTIIIVFYLKI</sequence>
<feature type="transmembrane region" description="Helical" evidence="1">
    <location>
        <begin position="44"/>
        <end position="68"/>
    </location>
</feature>
<dbReference type="EMBL" id="MK814657">
    <property type="protein sequence ID" value="QCI06598.1"/>
    <property type="molecule type" value="Genomic_DNA"/>
</dbReference>
<gene>
    <name evidence="2" type="primary">secg</name>
</gene>
<organism evidence="2">
    <name type="scientific">Erythroglossum lusitanicum</name>
    <dbReference type="NCBI Taxonomy" id="2575615"/>
    <lineage>
        <taxon>Eukaryota</taxon>
        <taxon>Rhodophyta</taxon>
        <taxon>Florideophyceae</taxon>
        <taxon>Rhodymeniophycidae</taxon>
        <taxon>Ceramiales</taxon>
        <taxon>Delesseriaceae</taxon>
        <taxon>Erythroglossum</taxon>
    </lineage>
</organism>
<feature type="transmembrane region" description="Helical" evidence="1">
    <location>
        <begin position="5"/>
        <end position="24"/>
    </location>
</feature>
<keyword evidence="1" id="KW-1133">Transmembrane helix</keyword>
<keyword evidence="2" id="KW-0934">Plastid</keyword>